<dbReference type="Pfam" id="PF01475">
    <property type="entry name" value="FUR"/>
    <property type="match status" value="1"/>
</dbReference>
<dbReference type="AlphaFoldDB" id="A0A1F4ZUI8"/>
<keyword evidence="5" id="KW-0678">Repressor</keyword>
<dbReference type="Proteomes" id="UP000176424">
    <property type="component" value="Unassembled WGS sequence"/>
</dbReference>
<dbReference type="PANTHER" id="PTHR33202:SF2">
    <property type="entry name" value="FERRIC UPTAKE REGULATION PROTEIN"/>
    <property type="match status" value="1"/>
</dbReference>
<keyword evidence="9" id="KW-0238">DNA-binding</keyword>
<keyword evidence="10" id="KW-0804">Transcription</keyword>
<evidence type="ECO:0000313" key="13">
    <source>
        <dbReference type="EMBL" id="OGD10011.1"/>
    </source>
</evidence>
<keyword evidence="4" id="KW-0963">Cytoplasm</keyword>
<dbReference type="EMBL" id="MEXR01000016">
    <property type="protein sequence ID" value="OGD10011.1"/>
    <property type="molecule type" value="Genomic_DNA"/>
</dbReference>
<dbReference type="GO" id="GO:0005829">
    <property type="term" value="C:cytosol"/>
    <property type="evidence" value="ECO:0007669"/>
    <property type="project" value="TreeGrafter"/>
</dbReference>
<evidence type="ECO:0000256" key="11">
    <source>
        <dbReference type="PIRSR" id="PIRSR602481-1"/>
    </source>
</evidence>
<feature type="binding site" evidence="11">
    <location>
        <position position="122"/>
    </location>
    <ligand>
        <name>Zn(2+)</name>
        <dbReference type="ChEBI" id="CHEBI:29105"/>
    </ligand>
</feature>
<feature type="binding site" evidence="12">
    <location>
        <position position="72"/>
    </location>
    <ligand>
        <name>Fe cation</name>
        <dbReference type="ChEBI" id="CHEBI:24875"/>
    </ligand>
</feature>
<evidence type="ECO:0000256" key="5">
    <source>
        <dbReference type="ARBA" id="ARBA00022491"/>
    </source>
</evidence>
<dbReference type="GO" id="GO:0045892">
    <property type="term" value="P:negative regulation of DNA-templated transcription"/>
    <property type="evidence" value="ECO:0007669"/>
    <property type="project" value="TreeGrafter"/>
</dbReference>
<dbReference type="InterPro" id="IPR043135">
    <property type="entry name" value="Fur_C"/>
</dbReference>
<feature type="binding site" evidence="11">
    <location>
        <position position="119"/>
    </location>
    <ligand>
        <name>Zn(2+)</name>
        <dbReference type="ChEBI" id="CHEBI:29105"/>
    </ligand>
</feature>
<dbReference type="InterPro" id="IPR002481">
    <property type="entry name" value="FUR"/>
</dbReference>
<feature type="binding site" evidence="12">
    <location>
        <position position="94"/>
    </location>
    <ligand>
        <name>Fe cation</name>
        <dbReference type="ChEBI" id="CHEBI:24875"/>
    </ligand>
</feature>
<accession>A0A1F4ZUI8</accession>
<keyword evidence="6 11" id="KW-0479">Metal-binding</keyword>
<keyword evidence="8" id="KW-0805">Transcription regulation</keyword>
<proteinExistence type="inferred from homology"/>
<organism evidence="13 14">
    <name type="scientific">Candidatus Amesbacteria bacterium RIFOXYB1_FULL_44_23</name>
    <dbReference type="NCBI Taxonomy" id="1797263"/>
    <lineage>
        <taxon>Bacteria</taxon>
        <taxon>Candidatus Amesiibacteriota</taxon>
    </lineage>
</organism>
<dbReference type="Gene3D" id="1.10.10.10">
    <property type="entry name" value="Winged helix-like DNA-binding domain superfamily/Winged helix DNA-binding domain"/>
    <property type="match status" value="1"/>
</dbReference>
<dbReference type="GO" id="GO:0008270">
    <property type="term" value="F:zinc ion binding"/>
    <property type="evidence" value="ECO:0007669"/>
    <property type="project" value="TreeGrafter"/>
</dbReference>
<evidence type="ECO:0000256" key="1">
    <source>
        <dbReference type="ARBA" id="ARBA00004496"/>
    </source>
</evidence>
<feature type="binding site" evidence="11">
    <location>
        <position position="81"/>
    </location>
    <ligand>
        <name>Zn(2+)</name>
        <dbReference type="ChEBI" id="CHEBI:29105"/>
    </ligand>
</feature>
<dbReference type="GO" id="GO:1900376">
    <property type="term" value="P:regulation of secondary metabolite biosynthetic process"/>
    <property type="evidence" value="ECO:0007669"/>
    <property type="project" value="TreeGrafter"/>
</dbReference>
<reference evidence="13 14" key="1">
    <citation type="journal article" date="2016" name="Nat. Commun.">
        <title>Thousands of microbial genomes shed light on interconnected biogeochemical processes in an aquifer system.</title>
        <authorList>
            <person name="Anantharaman K."/>
            <person name="Brown C.T."/>
            <person name="Hug L.A."/>
            <person name="Sharon I."/>
            <person name="Castelle C.J."/>
            <person name="Probst A.J."/>
            <person name="Thomas B.C."/>
            <person name="Singh A."/>
            <person name="Wilkins M.J."/>
            <person name="Karaoz U."/>
            <person name="Brodie E.L."/>
            <person name="Williams K.H."/>
            <person name="Hubbard S.S."/>
            <person name="Banfield J.F."/>
        </authorList>
    </citation>
    <scope>NUCLEOTIDE SEQUENCE [LARGE SCALE GENOMIC DNA]</scope>
</reference>
<evidence type="ECO:0000256" key="6">
    <source>
        <dbReference type="ARBA" id="ARBA00022723"/>
    </source>
</evidence>
<evidence type="ECO:0008006" key="15">
    <source>
        <dbReference type="Google" id="ProtNLM"/>
    </source>
</evidence>
<evidence type="ECO:0000313" key="14">
    <source>
        <dbReference type="Proteomes" id="UP000176424"/>
    </source>
</evidence>
<dbReference type="InterPro" id="IPR036388">
    <property type="entry name" value="WH-like_DNA-bd_sf"/>
</dbReference>
<evidence type="ECO:0000256" key="3">
    <source>
        <dbReference type="ARBA" id="ARBA00011738"/>
    </source>
</evidence>
<evidence type="ECO:0000256" key="4">
    <source>
        <dbReference type="ARBA" id="ARBA00022490"/>
    </source>
</evidence>
<feature type="binding site" evidence="11">
    <location>
        <position position="78"/>
    </location>
    <ligand>
        <name>Zn(2+)</name>
        <dbReference type="ChEBI" id="CHEBI:29105"/>
    </ligand>
</feature>
<evidence type="ECO:0000256" key="10">
    <source>
        <dbReference type="ARBA" id="ARBA00023163"/>
    </source>
</evidence>
<dbReference type="SUPFAM" id="SSF46785">
    <property type="entry name" value="Winged helix' DNA-binding domain"/>
    <property type="match status" value="1"/>
</dbReference>
<comment type="similarity">
    <text evidence="2">Belongs to the Fur family.</text>
</comment>
<comment type="caution">
    <text evidence="13">The sequence shown here is derived from an EMBL/GenBank/DDBJ whole genome shotgun (WGS) entry which is preliminary data.</text>
</comment>
<dbReference type="STRING" id="1797263.A2397_01045"/>
<keyword evidence="7 11" id="KW-0862">Zinc</keyword>
<evidence type="ECO:0000256" key="12">
    <source>
        <dbReference type="PIRSR" id="PIRSR602481-2"/>
    </source>
</evidence>
<dbReference type="CDD" id="cd07153">
    <property type="entry name" value="Fur_like"/>
    <property type="match status" value="1"/>
</dbReference>
<dbReference type="Gene3D" id="3.30.1490.190">
    <property type="match status" value="1"/>
</dbReference>
<protein>
    <recommendedName>
        <fullName evidence="15">Transcriptional repressor</fullName>
    </recommendedName>
</protein>
<comment type="subunit">
    <text evidence="3">Homodimer.</text>
</comment>
<dbReference type="InterPro" id="IPR036390">
    <property type="entry name" value="WH_DNA-bd_sf"/>
</dbReference>
<evidence type="ECO:0000256" key="2">
    <source>
        <dbReference type="ARBA" id="ARBA00007957"/>
    </source>
</evidence>
<keyword evidence="12" id="KW-0408">Iron</keyword>
<dbReference type="GO" id="GO:0000976">
    <property type="term" value="F:transcription cis-regulatory region binding"/>
    <property type="evidence" value="ECO:0007669"/>
    <property type="project" value="TreeGrafter"/>
</dbReference>
<comment type="subcellular location">
    <subcellularLocation>
        <location evidence="1">Cytoplasm</location>
    </subcellularLocation>
</comment>
<evidence type="ECO:0000256" key="9">
    <source>
        <dbReference type="ARBA" id="ARBA00023125"/>
    </source>
</evidence>
<comment type="cofactor">
    <cofactor evidence="12">
        <name>Mn(2+)</name>
        <dbReference type="ChEBI" id="CHEBI:29035"/>
    </cofactor>
    <cofactor evidence="12">
        <name>Fe(2+)</name>
        <dbReference type="ChEBI" id="CHEBI:29033"/>
    </cofactor>
    <text evidence="12">Binds 1 Mn(2+) or Fe(2+) ion per subunit.</text>
</comment>
<evidence type="ECO:0000256" key="7">
    <source>
        <dbReference type="ARBA" id="ARBA00022833"/>
    </source>
</evidence>
<name>A0A1F4ZUI8_9BACT</name>
<dbReference type="GO" id="GO:0003700">
    <property type="term" value="F:DNA-binding transcription factor activity"/>
    <property type="evidence" value="ECO:0007669"/>
    <property type="project" value="InterPro"/>
</dbReference>
<comment type="cofactor">
    <cofactor evidence="11">
        <name>Zn(2+)</name>
        <dbReference type="ChEBI" id="CHEBI:29105"/>
    </cofactor>
    <text evidence="11">Binds 1 zinc ion per subunit.</text>
</comment>
<evidence type="ECO:0000256" key="8">
    <source>
        <dbReference type="ARBA" id="ARBA00023015"/>
    </source>
</evidence>
<feature type="binding site" evidence="12">
    <location>
        <position position="111"/>
    </location>
    <ligand>
        <name>Fe cation</name>
        <dbReference type="ChEBI" id="CHEBI:24875"/>
    </ligand>
</feature>
<dbReference type="PANTHER" id="PTHR33202">
    <property type="entry name" value="ZINC UPTAKE REGULATION PROTEIN"/>
    <property type="match status" value="1"/>
</dbReference>
<sequence length="123" mass="14208">MNKYRLTQTRSQLLKLLKNTPLPVSAEDLLQKVPVNKTTIYRQLTSMVAQGLIKPVLFTDRTLRYESADRDHHHHLICTNCKKIIDISFPENIEQTAQTSASAQKFKINTHHLEFFGLCQNCQ</sequence>
<gene>
    <name evidence="13" type="ORF">A2397_01045</name>
</gene>